<evidence type="ECO:0000313" key="3">
    <source>
        <dbReference type="Proteomes" id="UP001237737"/>
    </source>
</evidence>
<feature type="transmembrane region" description="Helical" evidence="1">
    <location>
        <begin position="6"/>
        <end position="24"/>
    </location>
</feature>
<keyword evidence="1" id="KW-0472">Membrane</keyword>
<feature type="transmembrane region" description="Helical" evidence="1">
    <location>
        <begin position="66"/>
        <end position="86"/>
    </location>
</feature>
<organism evidence="2 3">
    <name type="scientific">Luteibacter jiangsuensis</name>
    <dbReference type="NCBI Taxonomy" id="637577"/>
    <lineage>
        <taxon>Bacteria</taxon>
        <taxon>Pseudomonadati</taxon>
        <taxon>Pseudomonadota</taxon>
        <taxon>Gammaproteobacteria</taxon>
        <taxon>Lysobacterales</taxon>
        <taxon>Rhodanobacteraceae</taxon>
        <taxon>Luteibacter</taxon>
    </lineage>
</organism>
<dbReference type="EMBL" id="JAUSSK010000004">
    <property type="protein sequence ID" value="MDQ0010987.1"/>
    <property type="molecule type" value="Genomic_DNA"/>
</dbReference>
<comment type="caution">
    <text evidence="2">The sequence shown here is derived from an EMBL/GenBank/DDBJ whole genome shotgun (WGS) entry which is preliminary data.</text>
</comment>
<evidence type="ECO:0000313" key="2">
    <source>
        <dbReference type="EMBL" id="MDQ0010987.1"/>
    </source>
</evidence>
<keyword evidence="3" id="KW-1185">Reference proteome</keyword>
<dbReference type="Proteomes" id="UP001237737">
    <property type="component" value="Unassembled WGS sequence"/>
</dbReference>
<feature type="transmembrane region" description="Helical" evidence="1">
    <location>
        <begin position="36"/>
        <end position="60"/>
    </location>
</feature>
<keyword evidence="1" id="KW-0812">Transmembrane</keyword>
<sequence length="98" mass="10675">MNLDLMIVNLCCSLIMSLCGFWLLTERSMSRAVRIACALVACGGSVNSLGMIAALGHYGGFAYGDIWPGEAIVNVGAAALMFRWTWLSRRQRKSVESN</sequence>
<evidence type="ECO:0000256" key="1">
    <source>
        <dbReference type="SAM" id="Phobius"/>
    </source>
</evidence>
<protein>
    <submittedName>
        <fullName evidence="2">Uncharacterized protein</fullName>
    </submittedName>
</protein>
<dbReference type="RefSeq" id="WP_306851111.1">
    <property type="nucleotide sequence ID" value="NZ_JAUSSK010000004.1"/>
</dbReference>
<accession>A0ABT9T479</accession>
<proteinExistence type="predicted"/>
<gene>
    <name evidence="2" type="ORF">J2T07_003193</name>
</gene>
<keyword evidence="1" id="KW-1133">Transmembrane helix</keyword>
<name>A0ABT9T479_9GAMM</name>
<reference evidence="2 3" key="1">
    <citation type="submission" date="2023-07" db="EMBL/GenBank/DDBJ databases">
        <title>Sorghum-associated microbial communities from plants grown in Nebraska, USA.</title>
        <authorList>
            <person name="Schachtman D."/>
        </authorList>
    </citation>
    <scope>NUCLEOTIDE SEQUENCE [LARGE SCALE GENOMIC DNA]</scope>
    <source>
        <strain evidence="2 3">CC60</strain>
    </source>
</reference>